<protein>
    <submittedName>
        <fullName evidence="1">Uncharacterized protein</fullName>
    </submittedName>
</protein>
<organism evidence="1 2">
    <name type="scientific">Haematococcus lacustris</name>
    <name type="common">Green alga</name>
    <name type="synonym">Haematococcus pluvialis</name>
    <dbReference type="NCBI Taxonomy" id="44745"/>
    <lineage>
        <taxon>Eukaryota</taxon>
        <taxon>Viridiplantae</taxon>
        <taxon>Chlorophyta</taxon>
        <taxon>core chlorophytes</taxon>
        <taxon>Chlorophyceae</taxon>
        <taxon>CS clade</taxon>
        <taxon>Chlamydomonadales</taxon>
        <taxon>Haematococcaceae</taxon>
        <taxon>Haematococcus</taxon>
    </lineage>
</organism>
<evidence type="ECO:0000313" key="1">
    <source>
        <dbReference type="EMBL" id="GFH08511.1"/>
    </source>
</evidence>
<evidence type="ECO:0000313" key="2">
    <source>
        <dbReference type="Proteomes" id="UP000485058"/>
    </source>
</evidence>
<gene>
    <name evidence="1" type="ORF">HaLaN_03485</name>
</gene>
<keyword evidence="2" id="KW-1185">Reference proteome</keyword>
<feature type="non-terminal residue" evidence="1">
    <location>
        <position position="110"/>
    </location>
</feature>
<name>A0A699YGB1_HAELA</name>
<dbReference type="AlphaFoldDB" id="A0A699YGB1"/>
<comment type="caution">
    <text evidence="1">The sequence shown here is derived from an EMBL/GenBank/DDBJ whole genome shotgun (WGS) entry which is preliminary data.</text>
</comment>
<dbReference type="EMBL" id="BLLF01000166">
    <property type="protein sequence ID" value="GFH08511.1"/>
    <property type="molecule type" value="Genomic_DNA"/>
</dbReference>
<sequence>MSRMNIPTSIQSVLGANKGAVFMAQTQAMSMGALKDAHAIASPVQATMQELEDLLHQAWVGYAPLGLNVADHDDDDQEYDGNNQADDAQEHATALLSLHSSLELPHSITH</sequence>
<accession>A0A699YGB1</accession>
<feature type="non-terminal residue" evidence="1">
    <location>
        <position position="1"/>
    </location>
</feature>
<proteinExistence type="predicted"/>
<reference evidence="1 2" key="1">
    <citation type="submission" date="2020-02" db="EMBL/GenBank/DDBJ databases">
        <title>Draft genome sequence of Haematococcus lacustris strain NIES-144.</title>
        <authorList>
            <person name="Morimoto D."/>
            <person name="Nakagawa S."/>
            <person name="Yoshida T."/>
            <person name="Sawayama S."/>
        </authorList>
    </citation>
    <scope>NUCLEOTIDE SEQUENCE [LARGE SCALE GENOMIC DNA]</scope>
    <source>
        <strain evidence="1 2">NIES-144</strain>
    </source>
</reference>
<dbReference type="Proteomes" id="UP000485058">
    <property type="component" value="Unassembled WGS sequence"/>
</dbReference>